<dbReference type="AlphaFoldDB" id="A0A6M3JG91"/>
<evidence type="ECO:0000313" key="2">
    <source>
        <dbReference type="EMBL" id="QJA68923.1"/>
    </source>
</evidence>
<gene>
    <name evidence="2" type="ORF">MM415A05386_0008</name>
</gene>
<reference evidence="2" key="1">
    <citation type="submission" date="2020-03" db="EMBL/GenBank/DDBJ databases">
        <title>The deep terrestrial virosphere.</title>
        <authorList>
            <person name="Holmfeldt K."/>
            <person name="Nilsson E."/>
            <person name="Simone D."/>
            <person name="Lopez-Fernandez M."/>
            <person name="Wu X."/>
            <person name="de Brujin I."/>
            <person name="Lundin D."/>
            <person name="Andersson A."/>
            <person name="Bertilsson S."/>
            <person name="Dopson M."/>
        </authorList>
    </citation>
    <scope>NUCLEOTIDE SEQUENCE</scope>
    <source>
        <strain evidence="2">MM415A05386</strain>
    </source>
</reference>
<name>A0A6M3JG91_9ZZZZ</name>
<organism evidence="2">
    <name type="scientific">viral metagenome</name>
    <dbReference type="NCBI Taxonomy" id="1070528"/>
    <lineage>
        <taxon>unclassified sequences</taxon>
        <taxon>metagenomes</taxon>
        <taxon>organismal metagenomes</taxon>
    </lineage>
</organism>
<dbReference type="EMBL" id="MT141661">
    <property type="protein sequence ID" value="QJA68923.1"/>
    <property type="molecule type" value="Genomic_DNA"/>
</dbReference>
<proteinExistence type="predicted"/>
<accession>A0A6M3JG91</accession>
<protein>
    <submittedName>
        <fullName evidence="2">Uncharacterized protein</fullName>
    </submittedName>
</protein>
<feature type="region of interest" description="Disordered" evidence="1">
    <location>
        <begin position="51"/>
        <end position="74"/>
    </location>
</feature>
<evidence type="ECO:0000256" key="1">
    <source>
        <dbReference type="SAM" id="MobiDB-lite"/>
    </source>
</evidence>
<sequence>MNKVYYVSASPWKGSPFKCSLVVLTKNGTDEVIKLLREFYKNESLEPEEMTEVPFLKGEIDEPGTGDQSQSTLS</sequence>